<feature type="transmembrane region" description="Helical" evidence="2">
    <location>
        <begin position="20"/>
        <end position="41"/>
    </location>
</feature>
<gene>
    <name evidence="3" type="ordered locus">Msip34_1129</name>
</gene>
<evidence type="ECO:0000256" key="2">
    <source>
        <dbReference type="SAM" id="Phobius"/>
    </source>
</evidence>
<dbReference type="STRING" id="582744.Msip34_1129"/>
<keyword evidence="2" id="KW-1133">Transmembrane helix</keyword>
<name>C6XCV1_METGS</name>
<evidence type="ECO:0000256" key="1">
    <source>
        <dbReference type="SAM" id="MobiDB-lite"/>
    </source>
</evidence>
<proteinExistence type="predicted"/>
<sequence precursor="true">MNSIRFDMKQVRKHERLINIAALSVIIFAFSSSIIMVGWFIKQPHLNAEAASPEAHHAVELPTEHTPQEAPAELPPSTGVILI</sequence>
<organism evidence="3 4">
    <name type="scientific">Methylovorus glucosotrophus (strain SIP3-4)</name>
    <dbReference type="NCBI Taxonomy" id="582744"/>
    <lineage>
        <taxon>Bacteria</taxon>
        <taxon>Pseudomonadati</taxon>
        <taxon>Pseudomonadota</taxon>
        <taxon>Betaproteobacteria</taxon>
        <taxon>Nitrosomonadales</taxon>
        <taxon>Methylophilaceae</taxon>
        <taxon>Methylovorus</taxon>
    </lineage>
</organism>
<dbReference type="HOGENOM" id="CLU_2650359_0_0_4"/>
<evidence type="ECO:0000313" key="3">
    <source>
        <dbReference type="EMBL" id="ACT50376.1"/>
    </source>
</evidence>
<keyword evidence="2" id="KW-0812">Transmembrane</keyword>
<dbReference type="RefSeq" id="WP_015829885.1">
    <property type="nucleotide sequence ID" value="NC_012969.1"/>
</dbReference>
<reference evidence="3 4" key="2">
    <citation type="journal article" date="2011" name="J. Bacteriol.">
        <title>Genomes of three methylotrophs from a single niche uncover genetic and metabolic divergence of Methylophilaceae.</title>
        <authorList>
            <person name="Lapidus A."/>
            <person name="Clum A."/>
            <person name="Labutti K."/>
            <person name="Kaluzhnaya M.G."/>
            <person name="Lim S."/>
            <person name="Beck D.A."/>
            <person name="Glavina Del Rio T."/>
            <person name="Nolan M."/>
            <person name="Mavromatis K."/>
            <person name="Huntemann M."/>
            <person name="Lucas S."/>
            <person name="Lidstrom M.E."/>
            <person name="Ivanova N."/>
            <person name="Chistoserdova L."/>
        </authorList>
    </citation>
    <scope>NUCLEOTIDE SEQUENCE [LARGE SCALE GENOMIC DNA]</scope>
    <source>
        <strain evidence="3 4">SIP3-4</strain>
    </source>
</reference>
<dbReference type="KEGG" id="mei:Msip34_1129"/>
<accession>C6XCV1</accession>
<reference evidence="4" key="1">
    <citation type="submission" date="2009-07" db="EMBL/GenBank/DDBJ databases">
        <title>Complete sequence of chromosome of Methylovorus sp. SIP3-4.</title>
        <authorList>
            <person name="Lucas S."/>
            <person name="Copeland A."/>
            <person name="Lapidus A."/>
            <person name="Glavina del Rio T."/>
            <person name="Tice H."/>
            <person name="Bruce D."/>
            <person name="Goodwin L."/>
            <person name="Pitluck S."/>
            <person name="Clum A."/>
            <person name="Larimer F."/>
            <person name="Land M."/>
            <person name="Hauser L."/>
            <person name="Kyrpides N."/>
            <person name="Mikhailova N."/>
            <person name="Kayluzhnaya M."/>
            <person name="Chistoserdova L."/>
        </authorList>
    </citation>
    <scope>NUCLEOTIDE SEQUENCE [LARGE SCALE GENOMIC DNA]</scope>
    <source>
        <strain evidence="4">SIP3-4</strain>
    </source>
</reference>
<evidence type="ECO:0000313" key="4">
    <source>
        <dbReference type="Proteomes" id="UP000002743"/>
    </source>
</evidence>
<feature type="region of interest" description="Disordered" evidence="1">
    <location>
        <begin position="53"/>
        <end position="83"/>
    </location>
</feature>
<protein>
    <submittedName>
        <fullName evidence="3">Uncharacterized protein</fullName>
    </submittedName>
</protein>
<keyword evidence="2" id="KW-0472">Membrane</keyword>
<keyword evidence="4" id="KW-1185">Reference proteome</keyword>
<dbReference type="EMBL" id="CP001674">
    <property type="protein sequence ID" value="ACT50376.1"/>
    <property type="molecule type" value="Genomic_DNA"/>
</dbReference>
<feature type="compositionally biased region" description="Basic and acidic residues" evidence="1">
    <location>
        <begin position="54"/>
        <end position="67"/>
    </location>
</feature>
<dbReference type="AlphaFoldDB" id="C6XCV1"/>
<dbReference type="Proteomes" id="UP000002743">
    <property type="component" value="Chromosome"/>
</dbReference>